<reference evidence="1" key="1">
    <citation type="journal article" date="2021" name="PeerJ">
        <title>Extensive microbial diversity within the chicken gut microbiome revealed by metagenomics and culture.</title>
        <authorList>
            <person name="Gilroy R."/>
            <person name="Ravi A."/>
            <person name="Getino M."/>
            <person name="Pursley I."/>
            <person name="Horton D.L."/>
            <person name="Alikhan N.F."/>
            <person name="Baker D."/>
            <person name="Gharbi K."/>
            <person name="Hall N."/>
            <person name="Watson M."/>
            <person name="Adriaenssens E.M."/>
            <person name="Foster-Nyarko E."/>
            <person name="Jarju S."/>
            <person name="Secka A."/>
            <person name="Antonio M."/>
            <person name="Oren A."/>
            <person name="Chaudhuri R.R."/>
            <person name="La Ragione R."/>
            <person name="Hildebrand F."/>
            <person name="Pallen M.J."/>
        </authorList>
    </citation>
    <scope>NUCLEOTIDE SEQUENCE</scope>
    <source>
        <strain evidence="1">ChiBcec15-3976</strain>
    </source>
</reference>
<dbReference type="Pfam" id="PF00756">
    <property type="entry name" value="Esterase"/>
    <property type="match status" value="1"/>
</dbReference>
<dbReference type="PANTHER" id="PTHR48098:SF1">
    <property type="entry name" value="DIACYLGLYCEROL ACYLTRANSFERASE_MYCOLYLTRANSFERASE AG85A"/>
    <property type="match status" value="1"/>
</dbReference>
<dbReference type="AlphaFoldDB" id="A0A9D2RI67"/>
<gene>
    <name evidence="1" type="ORF">H9910_06920</name>
</gene>
<dbReference type="Gene3D" id="3.40.50.1820">
    <property type="entry name" value="alpha/beta hydrolase"/>
    <property type="match status" value="1"/>
</dbReference>
<sequence>MALLQVNYLSMALHRTTTMNVILPADRMLPPGEEPQEEKPFRTLYLLHGVIGNYTDWVTGTSIQRWAEEKNLAVVMPSGENSFYLDCDASETLYGEFVGRELVEVTRKMFPLSRRREDTFLAGLSMGGYGALRNGLKNSDTFGYIGAFSSAIITEHVTDRTNDAPRYIETRKYAEQILGDLDQAVESDKNPRWMLRKLKEEGKEIPGIFMTCGKQDSLLGQNREFRDFLVSEGVPVAYEEWDGGHEWDFWNASVRKLLDWLPLEEAKAGLSSGNVGL</sequence>
<dbReference type="GO" id="GO:0016747">
    <property type="term" value="F:acyltransferase activity, transferring groups other than amino-acyl groups"/>
    <property type="evidence" value="ECO:0007669"/>
    <property type="project" value="TreeGrafter"/>
</dbReference>
<evidence type="ECO:0000313" key="2">
    <source>
        <dbReference type="Proteomes" id="UP000823909"/>
    </source>
</evidence>
<dbReference type="InterPro" id="IPR050583">
    <property type="entry name" value="Mycobacterial_A85_antigen"/>
</dbReference>
<dbReference type="SUPFAM" id="SSF53474">
    <property type="entry name" value="alpha/beta-Hydrolases"/>
    <property type="match status" value="1"/>
</dbReference>
<dbReference type="EMBL" id="DWUU01000041">
    <property type="protein sequence ID" value="HJD42726.1"/>
    <property type="molecule type" value="Genomic_DNA"/>
</dbReference>
<comment type="caution">
    <text evidence="1">The sequence shown here is derived from an EMBL/GenBank/DDBJ whole genome shotgun (WGS) entry which is preliminary data.</text>
</comment>
<evidence type="ECO:0000313" key="1">
    <source>
        <dbReference type="EMBL" id="HJD42726.1"/>
    </source>
</evidence>
<reference evidence="1" key="2">
    <citation type="submission" date="2021-04" db="EMBL/GenBank/DDBJ databases">
        <authorList>
            <person name="Gilroy R."/>
        </authorList>
    </citation>
    <scope>NUCLEOTIDE SEQUENCE</scope>
    <source>
        <strain evidence="1">ChiBcec15-3976</strain>
    </source>
</reference>
<dbReference type="Proteomes" id="UP000823909">
    <property type="component" value="Unassembled WGS sequence"/>
</dbReference>
<name>A0A9D2RI67_9FIRM</name>
<dbReference type="InterPro" id="IPR000801">
    <property type="entry name" value="Esterase-like"/>
</dbReference>
<accession>A0A9D2RI67</accession>
<dbReference type="InterPro" id="IPR029058">
    <property type="entry name" value="AB_hydrolase_fold"/>
</dbReference>
<proteinExistence type="predicted"/>
<protein>
    <submittedName>
        <fullName evidence="1">Esterase family protein</fullName>
    </submittedName>
</protein>
<dbReference type="PANTHER" id="PTHR48098">
    <property type="entry name" value="ENTEROCHELIN ESTERASE-RELATED"/>
    <property type="match status" value="1"/>
</dbReference>
<organism evidence="1 2">
    <name type="scientific">Candidatus Mediterraneibacter quadrami</name>
    <dbReference type="NCBI Taxonomy" id="2838684"/>
    <lineage>
        <taxon>Bacteria</taxon>
        <taxon>Bacillati</taxon>
        <taxon>Bacillota</taxon>
        <taxon>Clostridia</taxon>
        <taxon>Lachnospirales</taxon>
        <taxon>Lachnospiraceae</taxon>
        <taxon>Mediterraneibacter</taxon>
    </lineage>
</organism>